<name>A0ABY9P777_9GAMM</name>
<keyword evidence="2" id="KW-1185">Reference proteome</keyword>
<reference evidence="1 2" key="1">
    <citation type="submission" date="2023-08" db="EMBL/GenBank/DDBJ databases">
        <title>The whole genome sequence of Lysobacter yananisis.</title>
        <authorList>
            <person name="Sun H."/>
        </authorList>
    </citation>
    <scope>NUCLEOTIDE SEQUENCE [LARGE SCALE GENOMIC DNA]</scope>
    <source>
        <strain evidence="1 2">SNNU513</strain>
    </source>
</reference>
<gene>
    <name evidence="1" type="ORF">RDV84_23235</name>
</gene>
<protein>
    <submittedName>
        <fullName evidence="1">Uncharacterized protein</fullName>
    </submittedName>
</protein>
<dbReference type="RefSeq" id="WP_309151777.1">
    <property type="nucleotide sequence ID" value="NZ_CP133568.1"/>
</dbReference>
<organism evidence="1 2">
    <name type="scientific">Lysobacter yananisis</name>
    <dbReference type="NCBI Taxonomy" id="1003114"/>
    <lineage>
        <taxon>Bacteria</taxon>
        <taxon>Pseudomonadati</taxon>
        <taxon>Pseudomonadota</taxon>
        <taxon>Gammaproteobacteria</taxon>
        <taxon>Lysobacterales</taxon>
        <taxon>Lysobacteraceae</taxon>
        <taxon>Lysobacter</taxon>
    </lineage>
</organism>
<evidence type="ECO:0000313" key="1">
    <source>
        <dbReference type="EMBL" id="WMT02841.1"/>
    </source>
</evidence>
<dbReference type="Proteomes" id="UP001229313">
    <property type="component" value="Chromosome"/>
</dbReference>
<accession>A0ABY9P777</accession>
<evidence type="ECO:0000313" key="2">
    <source>
        <dbReference type="Proteomes" id="UP001229313"/>
    </source>
</evidence>
<dbReference type="EMBL" id="CP133568">
    <property type="protein sequence ID" value="WMT02841.1"/>
    <property type="molecule type" value="Genomic_DNA"/>
</dbReference>
<proteinExistence type="predicted"/>
<sequence>MTEPTVDVLKQLQATRVELCAALKDDSVTYDEIERHPAIRRLDATIVVVAELIEALQDCVEAQQPMAQMHATERARAALARVGGAK</sequence>